<dbReference type="Pfam" id="PF08240">
    <property type="entry name" value="ADH_N"/>
    <property type="match status" value="1"/>
</dbReference>
<dbReference type="PANTHER" id="PTHR11695">
    <property type="entry name" value="ALCOHOL DEHYDROGENASE RELATED"/>
    <property type="match status" value="1"/>
</dbReference>
<proteinExistence type="predicted"/>
<dbReference type="AlphaFoldDB" id="A0A1H4KF75"/>
<dbReference type="SUPFAM" id="SSF51735">
    <property type="entry name" value="NAD(P)-binding Rossmann-fold domains"/>
    <property type="match status" value="1"/>
</dbReference>
<dbReference type="CDD" id="cd08267">
    <property type="entry name" value="MDR1"/>
    <property type="match status" value="1"/>
</dbReference>
<dbReference type="InterPro" id="IPR036291">
    <property type="entry name" value="NAD(P)-bd_dom_sf"/>
</dbReference>
<dbReference type="InterPro" id="IPR020843">
    <property type="entry name" value="ER"/>
</dbReference>
<dbReference type="EMBL" id="FNST01000002">
    <property type="protein sequence ID" value="SEB57043.1"/>
    <property type="molecule type" value="Genomic_DNA"/>
</dbReference>
<feature type="domain" description="Enoyl reductase (ER)" evidence="1">
    <location>
        <begin position="20"/>
        <end position="339"/>
    </location>
</feature>
<protein>
    <submittedName>
        <fullName evidence="2">NADPH:quinone reductase</fullName>
    </submittedName>
</protein>
<dbReference type="PANTHER" id="PTHR11695:SF648">
    <property type="entry name" value="ZINC-BINDING OXIDOREDUCTASE"/>
    <property type="match status" value="1"/>
</dbReference>
<evidence type="ECO:0000313" key="2">
    <source>
        <dbReference type="EMBL" id="SEB57043.1"/>
    </source>
</evidence>
<evidence type="ECO:0000259" key="1">
    <source>
        <dbReference type="SMART" id="SM00829"/>
    </source>
</evidence>
<dbReference type="Proteomes" id="UP000198609">
    <property type="component" value="Unassembled WGS sequence"/>
</dbReference>
<dbReference type="GO" id="GO:0016491">
    <property type="term" value="F:oxidoreductase activity"/>
    <property type="evidence" value="ECO:0007669"/>
    <property type="project" value="InterPro"/>
</dbReference>
<reference evidence="3" key="1">
    <citation type="submission" date="2016-10" db="EMBL/GenBank/DDBJ databases">
        <authorList>
            <person name="Varghese N."/>
            <person name="Submissions S."/>
        </authorList>
    </citation>
    <scope>NUCLEOTIDE SEQUENCE [LARGE SCALE GENOMIC DNA]</scope>
    <source>
        <strain evidence="3">DSM 40318</strain>
    </source>
</reference>
<dbReference type="SMART" id="SM00829">
    <property type="entry name" value="PKS_ER"/>
    <property type="match status" value="1"/>
</dbReference>
<dbReference type="InterPro" id="IPR011032">
    <property type="entry name" value="GroES-like_sf"/>
</dbReference>
<gene>
    <name evidence="2" type="ORF">SAMN04490356_0659</name>
</gene>
<dbReference type="InterPro" id="IPR013154">
    <property type="entry name" value="ADH-like_N"/>
</dbReference>
<name>A0A1H4KF75_STRMJ</name>
<organism evidence="2 3">
    <name type="scientific">Streptomyces melanosporofaciens</name>
    <dbReference type="NCBI Taxonomy" id="67327"/>
    <lineage>
        <taxon>Bacteria</taxon>
        <taxon>Bacillati</taxon>
        <taxon>Actinomycetota</taxon>
        <taxon>Actinomycetes</taxon>
        <taxon>Kitasatosporales</taxon>
        <taxon>Streptomycetaceae</taxon>
        <taxon>Streptomyces</taxon>
        <taxon>Streptomyces violaceusniger group</taxon>
    </lineage>
</organism>
<sequence length="341" mass="36190">MTSHVVPHTQQAIVQSHYGAVRDVLALSEVVPVRAPGPREVQVHVRAAAVNPIDWQMIEGNRRLIARRRFPFTPLFDLAGVVTAVGDQVTSFRLGDRVHADNEIDGGGASEYVNVSVELLAHAPAGLDFAESAALPLAAQIAMTCLDRGQVAAGTRVAVIGASGGVGHLAVQMARAAGAFVVGVSSARNQEFVRSMGADEVIDRNETDVSSSFGADSFDVVIDCVGGREQWIQAQRVLRPGGRFVTIARDEDGVVTLASAVQLASTIAARRLRGAGPRGTKYIPVFLKASGALLRRVNELVDDGRVRVHLSRSFPLTLEGVNAAIDESRAGRATGKLVLQR</sequence>
<dbReference type="Gene3D" id="3.90.180.10">
    <property type="entry name" value="Medium-chain alcohol dehydrogenases, catalytic domain"/>
    <property type="match status" value="1"/>
</dbReference>
<dbReference type="Gene3D" id="3.40.50.720">
    <property type="entry name" value="NAD(P)-binding Rossmann-like Domain"/>
    <property type="match status" value="1"/>
</dbReference>
<dbReference type="Pfam" id="PF13602">
    <property type="entry name" value="ADH_zinc_N_2"/>
    <property type="match status" value="1"/>
</dbReference>
<evidence type="ECO:0000313" key="3">
    <source>
        <dbReference type="Proteomes" id="UP000198609"/>
    </source>
</evidence>
<dbReference type="SUPFAM" id="SSF50129">
    <property type="entry name" value="GroES-like"/>
    <property type="match status" value="1"/>
</dbReference>
<dbReference type="RefSeq" id="WP_093460183.1">
    <property type="nucleotide sequence ID" value="NZ_FNST01000002.1"/>
</dbReference>
<keyword evidence="3" id="KW-1185">Reference proteome</keyword>
<dbReference type="InterPro" id="IPR050700">
    <property type="entry name" value="YIM1/Zinc_Alcohol_DH_Fams"/>
</dbReference>
<accession>A0A1H4KF75</accession>